<keyword evidence="1" id="KW-0479">Metal-binding</keyword>
<feature type="transmembrane region" description="Helical" evidence="6">
    <location>
        <begin position="239"/>
        <end position="260"/>
    </location>
</feature>
<evidence type="ECO:0000313" key="9">
    <source>
        <dbReference type="Proteomes" id="UP000320475"/>
    </source>
</evidence>
<keyword evidence="2 4" id="KW-0863">Zinc-finger</keyword>
<keyword evidence="6" id="KW-0472">Membrane</keyword>
<dbReference type="SMART" id="SM00184">
    <property type="entry name" value="RING"/>
    <property type="match status" value="2"/>
</dbReference>
<feature type="transmembrane region" description="Helical" evidence="6">
    <location>
        <begin position="1082"/>
        <end position="1106"/>
    </location>
</feature>
<evidence type="ECO:0000256" key="1">
    <source>
        <dbReference type="ARBA" id="ARBA00022723"/>
    </source>
</evidence>
<dbReference type="OrthoDB" id="8062037at2759"/>
<feature type="transmembrane region" description="Helical" evidence="6">
    <location>
        <begin position="1166"/>
        <end position="1187"/>
    </location>
</feature>
<feature type="transmembrane region" description="Helical" evidence="6">
    <location>
        <begin position="725"/>
        <end position="749"/>
    </location>
</feature>
<dbReference type="CDD" id="cd16454">
    <property type="entry name" value="RING-H2_PA-TM-RING"/>
    <property type="match status" value="1"/>
</dbReference>
<feature type="domain" description="RING-type" evidence="7">
    <location>
        <begin position="421"/>
        <end position="459"/>
    </location>
</feature>
<accession>A0A507CWV5</accession>
<sequence>MEDSYPVPTSSASAVNHILPARVSEDGASAVGSSPEMRSHTTGRSPLRPTVTSWPSDIRASMDSDRGDSLDYNISTTNLIKPDSVAVREHHPYAASATSITLDNNHPLTPNSTEPAPIPSHDYSIPIPPPLPPTPPPLPPPIPPPPPIVRTIRRPPVTGTASSGPTSNASSPATTFNNHNHDQFRDNSETTRGRPSRLVWMAWRVFLLLETLAFGSLLGIGGAALFADQNVNCDRRLYQLLQASVSLLVMQTSCGIALLFALPWESRWTWYNFRRIRISTIIWLFSIVVLVGQAIMIPIGFSFVKLASLECISVMSRTIDAVFVISLISSCAFMIISLPLCCVPCVFAFAEVPEYRGISPRALDRLETVNFPSSTAGNSNVTGNTATNSTSGLRGSRSSGSMSNGDATGTAPIDGVTVHSCAICLDTIAEGKRLPCGHIFHKNCLEGWFEEHRSCPYCRRSRKSSGSRLLSAANVFPQGPTSDLGCQQPSQLIRDASIACFQPSGNLEMADKVSYKFEDLDGVVGHSQASSSTSLPTTSIPAALPRSNSFIPSSARSPAAPTRSMWRANLSSYFSPRRLQRTSRSTSTSTMHTIAFWRRARDEENGRPTSRRLRLESRRMRENRMRASMMETSGAAPDKLTWIIARTVVCSEFIIFGSMVAACTWALSNDWGSVCDSRIYAFLAVDMAVLVSQMVLDACIASCAPRESLWTWENHRRAKAVSIMFDVKMLFIFTQGIMVLIGMGLIRSMGGACGTNTSLVPETTFWSCYAQLSLFMVVGLPAWCLPYLGILVEVPDVGGANPQILFKIKPVRHIVPPSDRLSILAMDNQQPMAMIAHSAVEADVDRPHRIPYSNSPSRQEGTSDGDSTSSRHQLWSQPVASPSSPDKRAEADSSAETLNDSSTCEFSRPLHPRTSTDPSTSAIRAGPDARQRHPTFISSNTPLTTIRLGMAPTTPDRRTSMSPAHFASNDVDGPIQPTTHFHAHFPYFTLTSYSYNGTGECTTCGPRMTYTERKHNRKTREEKALIALNLRPDQEDDRLDGIFWILMKSLLGLEGVGLACVGVFGIRALVLDRNTVCDLRTYVLLCVEVTFVVLQVIWNSALIWNLPNESLWTYEIHSGAKRGLPCIIMKVICIVVQALVIMVGLAFAKSVSDECNSIMMHVPDVVFWSCFAQSILFILCAVVAWILDATIIKAGIPEQEPFNPRIVTKLETVEYTGDVNSEECAICLGAMTYGKKLPCNHVFHPTCIEEWLITNRFCPFCRQRLSRERNGSTRRR</sequence>
<dbReference type="EMBL" id="QEAM01000220">
    <property type="protein sequence ID" value="TPX43521.1"/>
    <property type="molecule type" value="Genomic_DNA"/>
</dbReference>
<feature type="transmembrane region" description="Helical" evidence="6">
    <location>
        <begin position="1050"/>
        <end position="1070"/>
    </location>
</feature>
<dbReference type="GO" id="GO:0008270">
    <property type="term" value="F:zinc ion binding"/>
    <property type="evidence" value="ECO:0007669"/>
    <property type="project" value="UniProtKB-KW"/>
</dbReference>
<keyword evidence="3" id="KW-0862">Zinc</keyword>
<reference evidence="8 9" key="1">
    <citation type="journal article" date="2019" name="Sci. Rep.">
        <title>Comparative genomics of chytrid fungi reveal insights into the obligate biotrophic and pathogenic lifestyle of Synchytrium endobioticum.</title>
        <authorList>
            <person name="van de Vossenberg B.T.L.H."/>
            <person name="Warris S."/>
            <person name="Nguyen H.D.T."/>
            <person name="van Gent-Pelzer M.P.E."/>
            <person name="Joly D.L."/>
            <person name="van de Geest H.C."/>
            <person name="Bonants P.J.M."/>
            <person name="Smith D.S."/>
            <person name="Levesque C.A."/>
            <person name="van der Lee T.A.J."/>
        </authorList>
    </citation>
    <scope>NUCLEOTIDE SEQUENCE [LARGE SCALE GENOMIC DNA]</scope>
    <source>
        <strain evidence="8 9">LEV6574</strain>
    </source>
</reference>
<dbReference type="SUPFAM" id="SSF57850">
    <property type="entry name" value="RING/U-box"/>
    <property type="match status" value="2"/>
</dbReference>
<evidence type="ECO:0000256" key="2">
    <source>
        <dbReference type="ARBA" id="ARBA00022771"/>
    </source>
</evidence>
<dbReference type="InterPro" id="IPR001841">
    <property type="entry name" value="Znf_RING"/>
</dbReference>
<feature type="transmembrane region" description="Helical" evidence="6">
    <location>
        <begin position="769"/>
        <end position="792"/>
    </location>
</feature>
<evidence type="ECO:0000259" key="7">
    <source>
        <dbReference type="PROSITE" id="PS50089"/>
    </source>
</evidence>
<dbReference type="AlphaFoldDB" id="A0A507CWV5"/>
<evidence type="ECO:0000256" key="6">
    <source>
        <dbReference type="SAM" id="Phobius"/>
    </source>
</evidence>
<feature type="compositionally biased region" description="Low complexity" evidence="5">
    <location>
        <begin position="387"/>
        <end position="405"/>
    </location>
</feature>
<dbReference type="Proteomes" id="UP000320475">
    <property type="component" value="Unassembled WGS sequence"/>
</dbReference>
<protein>
    <recommendedName>
        <fullName evidence="7">RING-type domain-containing protein</fullName>
    </recommendedName>
</protein>
<dbReference type="InterPro" id="IPR013083">
    <property type="entry name" value="Znf_RING/FYVE/PHD"/>
</dbReference>
<feature type="region of interest" description="Disordered" evidence="5">
    <location>
        <begin position="845"/>
        <end position="937"/>
    </location>
</feature>
<keyword evidence="6" id="KW-0812">Transmembrane</keyword>
<feature type="compositionally biased region" description="Pro residues" evidence="5">
    <location>
        <begin position="126"/>
        <end position="136"/>
    </location>
</feature>
<dbReference type="GO" id="GO:0061630">
    <property type="term" value="F:ubiquitin protein ligase activity"/>
    <property type="evidence" value="ECO:0007669"/>
    <property type="project" value="TreeGrafter"/>
</dbReference>
<evidence type="ECO:0000256" key="4">
    <source>
        <dbReference type="PROSITE-ProRule" id="PRU00175"/>
    </source>
</evidence>
<feature type="compositionally biased region" description="Polar residues" evidence="5">
    <location>
        <begin position="894"/>
        <end position="905"/>
    </location>
</feature>
<evidence type="ECO:0000256" key="3">
    <source>
        <dbReference type="ARBA" id="ARBA00022833"/>
    </source>
</evidence>
<organism evidence="8 9">
    <name type="scientific">Synchytrium endobioticum</name>
    <dbReference type="NCBI Taxonomy" id="286115"/>
    <lineage>
        <taxon>Eukaryota</taxon>
        <taxon>Fungi</taxon>
        <taxon>Fungi incertae sedis</taxon>
        <taxon>Chytridiomycota</taxon>
        <taxon>Chytridiomycota incertae sedis</taxon>
        <taxon>Chytridiomycetes</taxon>
        <taxon>Synchytriales</taxon>
        <taxon>Synchytriaceae</taxon>
        <taxon>Synchytrium</taxon>
    </lineage>
</organism>
<feature type="region of interest" description="Disordered" evidence="5">
    <location>
        <begin position="374"/>
        <end position="409"/>
    </location>
</feature>
<proteinExistence type="predicted"/>
<feature type="region of interest" description="Disordered" evidence="5">
    <location>
        <begin position="23"/>
        <end position="68"/>
    </location>
</feature>
<feature type="compositionally biased region" description="Polar residues" evidence="5">
    <location>
        <begin position="159"/>
        <end position="178"/>
    </location>
</feature>
<dbReference type="Pfam" id="PF13639">
    <property type="entry name" value="zf-RING_2"/>
    <property type="match status" value="2"/>
</dbReference>
<feature type="transmembrane region" description="Helical" evidence="6">
    <location>
        <begin position="1127"/>
        <end position="1146"/>
    </location>
</feature>
<feature type="compositionally biased region" description="Polar residues" evidence="5">
    <location>
        <begin position="40"/>
        <end position="55"/>
    </location>
</feature>
<feature type="compositionally biased region" description="Polar residues" evidence="5">
    <location>
        <begin position="374"/>
        <end position="386"/>
    </location>
</feature>
<gene>
    <name evidence="8" type="ORF">SeLEV6574_g05014</name>
</gene>
<feature type="compositionally biased region" description="Basic and acidic residues" evidence="5">
    <location>
        <begin position="179"/>
        <end position="191"/>
    </location>
</feature>
<feature type="compositionally biased region" description="Polar residues" evidence="5">
    <location>
        <begin position="852"/>
        <end position="884"/>
    </location>
</feature>
<feature type="transmembrane region" description="Helical" evidence="6">
    <location>
        <begin position="202"/>
        <end position="227"/>
    </location>
</feature>
<comment type="caution">
    <text evidence="8">The sequence shown here is derived from an EMBL/GenBank/DDBJ whole genome shotgun (WGS) entry which is preliminary data.</text>
</comment>
<evidence type="ECO:0000313" key="8">
    <source>
        <dbReference type="EMBL" id="TPX43521.1"/>
    </source>
</evidence>
<feature type="region of interest" description="Disordered" evidence="5">
    <location>
        <begin position="97"/>
        <end position="136"/>
    </location>
</feature>
<feature type="compositionally biased region" description="Polar residues" evidence="5">
    <location>
        <begin position="913"/>
        <end position="922"/>
    </location>
</feature>
<keyword evidence="6" id="KW-1133">Transmembrane helix</keyword>
<feature type="transmembrane region" description="Helical" evidence="6">
    <location>
        <begin position="281"/>
        <end position="301"/>
    </location>
</feature>
<dbReference type="Gene3D" id="3.30.40.10">
    <property type="entry name" value="Zinc/RING finger domain, C3HC4 (zinc finger)"/>
    <property type="match status" value="2"/>
</dbReference>
<dbReference type="SMART" id="SM01197">
    <property type="entry name" value="FANCL_C"/>
    <property type="match status" value="1"/>
</dbReference>
<feature type="region of interest" description="Disordered" evidence="5">
    <location>
        <begin position="153"/>
        <end position="191"/>
    </location>
</feature>
<feature type="transmembrane region" description="Helical" evidence="6">
    <location>
        <begin position="321"/>
        <end position="350"/>
    </location>
</feature>
<dbReference type="GO" id="GO:0016567">
    <property type="term" value="P:protein ubiquitination"/>
    <property type="evidence" value="ECO:0007669"/>
    <property type="project" value="TreeGrafter"/>
</dbReference>
<feature type="domain" description="RING-type" evidence="7">
    <location>
        <begin position="1224"/>
        <end position="1262"/>
    </location>
</feature>
<name>A0A507CWV5_9FUNG</name>
<evidence type="ECO:0000256" key="5">
    <source>
        <dbReference type="SAM" id="MobiDB-lite"/>
    </source>
</evidence>
<dbReference type="PANTHER" id="PTHR45969:SF69">
    <property type="entry name" value="FINGER DOMAIN PROTEIN, PUTATIVE (AFU_ORTHOLOGUE AFUA_3G12190)-RELATED"/>
    <property type="match status" value="1"/>
</dbReference>
<dbReference type="PANTHER" id="PTHR45969">
    <property type="entry name" value="RING ZINC FINGER PROTEIN-RELATED"/>
    <property type="match status" value="1"/>
</dbReference>
<dbReference type="PROSITE" id="PS50089">
    <property type="entry name" value="ZF_RING_2"/>
    <property type="match status" value="2"/>
</dbReference>
<feature type="compositionally biased region" description="Polar residues" evidence="5">
    <location>
        <begin position="97"/>
        <end position="114"/>
    </location>
</feature>
<dbReference type="VEuPathDB" id="FungiDB:SeMB42_g01282"/>